<dbReference type="Pfam" id="PF00891">
    <property type="entry name" value="Methyltransf_2"/>
    <property type="match status" value="1"/>
</dbReference>
<evidence type="ECO:0000313" key="7">
    <source>
        <dbReference type="EMBL" id="MBB5838100.1"/>
    </source>
</evidence>
<dbReference type="InterPro" id="IPR012967">
    <property type="entry name" value="COMT_dimerisation"/>
</dbReference>
<keyword evidence="7" id="KW-0830">Ubiquinone</keyword>
<dbReference type="PIRSF" id="PIRSF005739">
    <property type="entry name" value="O-mtase"/>
    <property type="match status" value="1"/>
</dbReference>
<dbReference type="InterPro" id="IPR016461">
    <property type="entry name" value="COMT-like"/>
</dbReference>
<dbReference type="SUPFAM" id="SSF53335">
    <property type="entry name" value="S-adenosyl-L-methionine-dependent methyltransferases"/>
    <property type="match status" value="1"/>
</dbReference>
<proteinExistence type="predicted"/>
<dbReference type="Gene3D" id="1.10.287.1350">
    <property type="match status" value="1"/>
</dbReference>
<keyword evidence="3" id="KW-0949">S-adenosyl-L-methionine</keyword>
<name>A0A7W9JA02_9ACTN</name>
<evidence type="ECO:0000259" key="5">
    <source>
        <dbReference type="Pfam" id="PF00891"/>
    </source>
</evidence>
<protein>
    <submittedName>
        <fullName evidence="7">Ubiquinone/menaquinone biosynthesis C-methylase UbiE</fullName>
    </submittedName>
</protein>
<dbReference type="GO" id="GO:0008171">
    <property type="term" value="F:O-methyltransferase activity"/>
    <property type="evidence" value="ECO:0007669"/>
    <property type="project" value="InterPro"/>
</dbReference>
<dbReference type="EMBL" id="JACHMY010000001">
    <property type="protein sequence ID" value="MBB5838100.1"/>
    <property type="molecule type" value="Genomic_DNA"/>
</dbReference>
<dbReference type="PROSITE" id="PS51683">
    <property type="entry name" value="SAM_OMT_II"/>
    <property type="match status" value="1"/>
</dbReference>
<dbReference type="AlphaFoldDB" id="A0A7W9JA02"/>
<dbReference type="InterPro" id="IPR029063">
    <property type="entry name" value="SAM-dependent_MTases_sf"/>
</dbReference>
<dbReference type="PANTHER" id="PTHR43712:SF2">
    <property type="entry name" value="O-METHYLTRANSFERASE CICE"/>
    <property type="match status" value="1"/>
</dbReference>
<dbReference type="Proteomes" id="UP000549971">
    <property type="component" value="Unassembled WGS sequence"/>
</dbReference>
<dbReference type="InterPro" id="IPR036390">
    <property type="entry name" value="WH_DNA-bd_sf"/>
</dbReference>
<keyword evidence="8" id="KW-1185">Reference proteome</keyword>
<keyword evidence="2" id="KW-0808">Transferase</keyword>
<evidence type="ECO:0000313" key="8">
    <source>
        <dbReference type="Proteomes" id="UP000549971"/>
    </source>
</evidence>
<dbReference type="Gene3D" id="3.40.50.150">
    <property type="entry name" value="Vaccinia Virus protein VP39"/>
    <property type="match status" value="1"/>
</dbReference>
<dbReference type="SUPFAM" id="SSF46785">
    <property type="entry name" value="Winged helix' DNA-binding domain"/>
    <property type="match status" value="1"/>
</dbReference>
<dbReference type="CDD" id="cd02440">
    <property type="entry name" value="AdoMet_MTases"/>
    <property type="match status" value="1"/>
</dbReference>
<organism evidence="7 8">
    <name type="scientific">Kribbella italica</name>
    <dbReference type="NCBI Taxonomy" id="1540520"/>
    <lineage>
        <taxon>Bacteria</taxon>
        <taxon>Bacillati</taxon>
        <taxon>Actinomycetota</taxon>
        <taxon>Actinomycetes</taxon>
        <taxon>Propionibacteriales</taxon>
        <taxon>Kribbellaceae</taxon>
        <taxon>Kribbella</taxon>
    </lineage>
</organism>
<dbReference type="GO" id="GO:0032259">
    <property type="term" value="P:methylation"/>
    <property type="evidence" value="ECO:0007669"/>
    <property type="project" value="UniProtKB-KW"/>
</dbReference>
<dbReference type="InterPro" id="IPR001077">
    <property type="entry name" value="COMT_C"/>
</dbReference>
<evidence type="ECO:0000259" key="6">
    <source>
        <dbReference type="Pfam" id="PF08100"/>
    </source>
</evidence>
<evidence type="ECO:0000256" key="1">
    <source>
        <dbReference type="ARBA" id="ARBA00022603"/>
    </source>
</evidence>
<feature type="domain" description="O-methyltransferase C-terminal" evidence="5">
    <location>
        <begin position="131"/>
        <end position="307"/>
    </location>
</feature>
<evidence type="ECO:0000256" key="3">
    <source>
        <dbReference type="ARBA" id="ARBA00022691"/>
    </source>
</evidence>
<keyword evidence="1 7" id="KW-0489">Methyltransferase</keyword>
<dbReference type="Pfam" id="PF08100">
    <property type="entry name" value="Dimerisation"/>
    <property type="match status" value="1"/>
</dbReference>
<accession>A0A7W9JA02</accession>
<feature type="domain" description="O-methyltransferase dimerisation" evidence="6">
    <location>
        <begin position="15"/>
        <end position="88"/>
    </location>
</feature>
<feature type="active site" description="Proton acceptor" evidence="4">
    <location>
        <position position="240"/>
    </location>
</feature>
<dbReference type="GO" id="GO:0046983">
    <property type="term" value="F:protein dimerization activity"/>
    <property type="evidence" value="ECO:0007669"/>
    <property type="project" value="InterPro"/>
</dbReference>
<evidence type="ECO:0000256" key="2">
    <source>
        <dbReference type="ARBA" id="ARBA00022679"/>
    </source>
</evidence>
<dbReference type="Gene3D" id="1.10.10.10">
    <property type="entry name" value="Winged helix-like DNA-binding domain superfamily/Winged helix DNA-binding domain"/>
    <property type="match status" value="1"/>
</dbReference>
<dbReference type="RefSeq" id="WP_184798642.1">
    <property type="nucleotide sequence ID" value="NZ_JACHMY010000001.1"/>
</dbReference>
<comment type="caution">
    <text evidence="7">The sequence shown here is derived from an EMBL/GenBank/DDBJ whole genome shotgun (WGS) entry which is preliminary data.</text>
</comment>
<gene>
    <name evidence="7" type="ORF">HDA39_004834</name>
</gene>
<dbReference type="InterPro" id="IPR036388">
    <property type="entry name" value="WH-like_DNA-bd_sf"/>
</dbReference>
<reference evidence="7 8" key="1">
    <citation type="submission" date="2020-08" db="EMBL/GenBank/DDBJ databases">
        <title>Sequencing the genomes of 1000 actinobacteria strains.</title>
        <authorList>
            <person name="Klenk H.-P."/>
        </authorList>
    </citation>
    <scope>NUCLEOTIDE SEQUENCE [LARGE SCALE GENOMIC DNA]</scope>
    <source>
        <strain evidence="7 8">DSM 28967</strain>
    </source>
</reference>
<evidence type="ECO:0000256" key="4">
    <source>
        <dbReference type="PIRSR" id="PIRSR005739-1"/>
    </source>
</evidence>
<sequence length="326" mass="34944">MTHLGLLEFWAMTDLVTPMALRTVATLRIADHLAEGPKDLKDLALATNADADALGRVLRYLAARGVFEVAEAGGDRFALGETARWLLDDDPSAARRWLDQTGYGATMDRAHLDLLGITRRGGPETAANKTSLDATAAASYDQLMEANTRNEAVLLVRAIGWSRFEHLVDVGGGTGVQLAAILAATPEMHGTLVELPTSVDAARQRFEQAGLTGRCDVLAGNVLELELPTADAFLLRMLLHSFEDDQAVDVLTRCRQALRPGGSVFVAEAADTHQAAFTAMDLIVLVLGHGRERTLAQYDELAAAAGLRRTGIHTPPAGPRALEYTA</sequence>
<dbReference type="PANTHER" id="PTHR43712">
    <property type="entry name" value="PUTATIVE (AFU_ORTHOLOGUE AFUA_4G14580)-RELATED"/>
    <property type="match status" value="1"/>
</dbReference>